<dbReference type="AlphaFoldDB" id="A0A8X6J425"/>
<protein>
    <submittedName>
        <fullName evidence="1">Uncharacterized protein</fullName>
    </submittedName>
</protein>
<keyword evidence="2" id="KW-1185">Reference proteome</keyword>
<dbReference type="EMBL" id="BMAO01023737">
    <property type="protein sequence ID" value="GFQ90645.1"/>
    <property type="molecule type" value="Genomic_DNA"/>
</dbReference>
<organism evidence="1 2">
    <name type="scientific">Trichonephila clavata</name>
    <name type="common">Joro spider</name>
    <name type="synonym">Nephila clavata</name>
    <dbReference type="NCBI Taxonomy" id="2740835"/>
    <lineage>
        <taxon>Eukaryota</taxon>
        <taxon>Metazoa</taxon>
        <taxon>Ecdysozoa</taxon>
        <taxon>Arthropoda</taxon>
        <taxon>Chelicerata</taxon>
        <taxon>Arachnida</taxon>
        <taxon>Araneae</taxon>
        <taxon>Araneomorphae</taxon>
        <taxon>Entelegynae</taxon>
        <taxon>Araneoidea</taxon>
        <taxon>Nephilidae</taxon>
        <taxon>Trichonephila</taxon>
    </lineage>
</organism>
<sequence>MYISADAITDNGCCDAARRRRVAHGNNAGGAPAAASACFASVYRDSLYRAPCTTRMCTHDGALRGGVYGGSNAYARTAAVAYNALDHAMDCGGSARAYAVTVRCSAYGRMAACRDERRGAWHAGRGAPVA</sequence>
<proteinExistence type="predicted"/>
<gene>
    <name evidence="1" type="ORF">TNCT_292231</name>
</gene>
<name>A0A8X6J425_TRICU</name>
<evidence type="ECO:0000313" key="2">
    <source>
        <dbReference type="Proteomes" id="UP000887116"/>
    </source>
</evidence>
<reference evidence="1" key="1">
    <citation type="submission" date="2020-07" db="EMBL/GenBank/DDBJ databases">
        <title>Multicomponent nature underlies the extraordinary mechanical properties of spider dragline silk.</title>
        <authorList>
            <person name="Kono N."/>
            <person name="Nakamura H."/>
            <person name="Mori M."/>
            <person name="Yoshida Y."/>
            <person name="Ohtoshi R."/>
            <person name="Malay A.D."/>
            <person name="Moran D.A.P."/>
            <person name="Tomita M."/>
            <person name="Numata K."/>
            <person name="Arakawa K."/>
        </authorList>
    </citation>
    <scope>NUCLEOTIDE SEQUENCE</scope>
</reference>
<evidence type="ECO:0000313" key="1">
    <source>
        <dbReference type="EMBL" id="GFQ90645.1"/>
    </source>
</evidence>
<comment type="caution">
    <text evidence="1">The sequence shown here is derived from an EMBL/GenBank/DDBJ whole genome shotgun (WGS) entry which is preliminary data.</text>
</comment>
<dbReference type="Proteomes" id="UP000887116">
    <property type="component" value="Unassembled WGS sequence"/>
</dbReference>
<accession>A0A8X6J425</accession>